<sequence>MTTEPTTTSPSPTTPHEPVTAAPGVRRPRIRAGAIVWGLVVAAVSVLLLAFSADPGLRAGILERVAELGQGAGAALGIAALGAIALLVGLVRVLDRR</sequence>
<evidence type="ECO:0000256" key="1">
    <source>
        <dbReference type="SAM" id="MobiDB-lite"/>
    </source>
</evidence>
<keyword evidence="2" id="KW-1133">Transmembrane helix</keyword>
<feature type="region of interest" description="Disordered" evidence="1">
    <location>
        <begin position="1"/>
        <end position="23"/>
    </location>
</feature>
<reference evidence="4" key="1">
    <citation type="submission" date="2017-04" db="EMBL/GenBank/DDBJ databases">
        <authorList>
            <person name="Varghese N."/>
            <person name="Submissions S."/>
        </authorList>
    </citation>
    <scope>NUCLEOTIDE SEQUENCE [LARGE SCALE GENOMIC DNA]</scope>
    <source>
        <strain evidence="4">VKM Ac-2121</strain>
    </source>
</reference>
<feature type="compositionally biased region" description="Low complexity" evidence="1">
    <location>
        <begin position="1"/>
        <end position="20"/>
    </location>
</feature>
<accession>A0A1X7PFN4</accession>
<dbReference type="Proteomes" id="UP000193711">
    <property type="component" value="Unassembled WGS sequence"/>
</dbReference>
<evidence type="ECO:0000256" key="2">
    <source>
        <dbReference type="SAM" id="Phobius"/>
    </source>
</evidence>
<keyword evidence="2" id="KW-0812">Transmembrane</keyword>
<dbReference type="AlphaFoldDB" id="A0A1X7PFN4"/>
<feature type="transmembrane region" description="Helical" evidence="2">
    <location>
        <begin position="34"/>
        <end position="53"/>
    </location>
</feature>
<organism evidence="3 4">
    <name type="scientific">Rathayibacter oskolensis</name>
    <dbReference type="NCBI Taxonomy" id="1891671"/>
    <lineage>
        <taxon>Bacteria</taxon>
        <taxon>Bacillati</taxon>
        <taxon>Actinomycetota</taxon>
        <taxon>Actinomycetes</taxon>
        <taxon>Micrococcales</taxon>
        <taxon>Microbacteriaceae</taxon>
        <taxon>Rathayibacter</taxon>
    </lineage>
</organism>
<evidence type="ECO:0000313" key="4">
    <source>
        <dbReference type="Proteomes" id="UP000193711"/>
    </source>
</evidence>
<dbReference type="EMBL" id="FXBM01000003">
    <property type="protein sequence ID" value="SMH49592.1"/>
    <property type="molecule type" value="Genomic_DNA"/>
</dbReference>
<dbReference type="RefSeq" id="WP_129588100.1">
    <property type="nucleotide sequence ID" value="NZ_FXBM01000003.1"/>
</dbReference>
<name>A0A1X7PFN4_9MICO</name>
<gene>
    <name evidence="3" type="ORF">SAMN06295885_3360</name>
</gene>
<keyword evidence="4" id="KW-1185">Reference proteome</keyword>
<feature type="transmembrane region" description="Helical" evidence="2">
    <location>
        <begin position="73"/>
        <end position="94"/>
    </location>
</feature>
<protein>
    <submittedName>
        <fullName evidence="3">Uncharacterized protein</fullName>
    </submittedName>
</protein>
<evidence type="ECO:0000313" key="3">
    <source>
        <dbReference type="EMBL" id="SMH49592.1"/>
    </source>
</evidence>
<dbReference type="STRING" id="1891671.SAMN06295885_3360"/>
<keyword evidence="2" id="KW-0472">Membrane</keyword>
<proteinExistence type="predicted"/>